<reference evidence="3 4" key="1">
    <citation type="submission" date="2014-04" db="EMBL/GenBank/DDBJ databases">
        <authorList>
            <consortium name="DOE Joint Genome Institute"/>
            <person name="Kuo A."/>
            <person name="Zuccaro A."/>
            <person name="Kohler A."/>
            <person name="Nagy L.G."/>
            <person name="Floudas D."/>
            <person name="Copeland A."/>
            <person name="Barry K.W."/>
            <person name="Cichocki N."/>
            <person name="Veneault-Fourrey C."/>
            <person name="LaButti K."/>
            <person name="Lindquist E.A."/>
            <person name="Lipzen A."/>
            <person name="Lundell T."/>
            <person name="Morin E."/>
            <person name="Murat C."/>
            <person name="Sun H."/>
            <person name="Tunlid A."/>
            <person name="Henrissat B."/>
            <person name="Grigoriev I.V."/>
            <person name="Hibbett D.S."/>
            <person name="Martin F."/>
            <person name="Nordberg H.P."/>
            <person name="Cantor M.N."/>
            <person name="Hua S.X."/>
        </authorList>
    </citation>
    <scope>NUCLEOTIDE SEQUENCE [LARGE SCALE GENOMIC DNA]</scope>
    <source>
        <strain evidence="3 4">MAFF 305830</strain>
    </source>
</reference>
<dbReference type="HOGENOM" id="CLU_315502_0_0_1"/>
<sequence length="926" mass="104421">MVKHLIHMLRRPSLHFLTTTLQAIPKAGPTLLVLLAQPSHWVAGRSADFRLEIDSQAHLFTTVQTKACKLGLLSLPFPSLFPAHCSPATFWQTADSSFKLSNDILARPYSSFLRFSIHLQRSLVLYIWYSGQKQLSSPPQPGKVPLDVALICKYSGEDEPEEREAFANLTKNLVSLLSKHSKQIKSLKIDIDPESPAAIIIAINRMMSKSMPILISMTANNVPIRRRDALKWAPKLVNVTLSDPMIETCARLFKNVTHLKIDSDLQDTSPLVDLVNAAAGTLVSLTLSVFGWTSDTSLSGTFPHLRTLAITGCCMLNAGLLTNFRAPSVQKVEIGMWRVEDLKELMACGGISFQSIESIILSWEEVDHLAQMCFHLRQLVLRCSSLQVFEVDHLASLQCKQTCAFVLRNSLKETKDSPLHASLENLIHTIEADLNQPWSRADRPSVIDRRTYIPRKPSFVRELLRHITRKLRIQPSVKRNDRTELAQWICHRALDRLGPEIPEHPLSRRKRAVQVIICLIHIIATSLLFACIVMGILSDRSTRFLLYPLPLVLIVWITKICHIRRKNAPKYIAENFGCLLGLRFRAFTYQAVAGLNTVLAYGNPIIHYSNSESPAQCWIRYDPLLKVILIISRIVWNISVTLFLLAVASREWGFKDWVEFPENGREERNIRLLEPESEDGDLVGRTEVAKHVELSKKHNCYSDSELPTCTQKTQQNISKRMHPSSSIMPPSLAFDDPKPRRSRGKRAVQVILCLTHYTVALLLLSSMILGMVSNRRTLFLLYTLPLVLVLLIVETYHLCNKRVPKRISEKLGPFTRLRFRSFAYQAAAALDIVFASPPFPSQCYNRNGVTHCFNIHDSLIEAVFAISWTVWAIGVSLFILAIISSECGFEGWVEDPEEGDEERNIQLSDSDSEIGDLVGSTPVGSV</sequence>
<feature type="transmembrane region" description="Helical" evidence="2">
    <location>
        <begin position="859"/>
        <end position="883"/>
    </location>
</feature>
<evidence type="ECO:0000256" key="2">
    <source>
        <dbReference type="SAM" id="Phobius"/>
    </source>
</evidence>
<feature type="transmembrane region" description="Helical" evidence="2">
    <location>
        <begin position="747"/>
        <end position="772"/>
    </location>
</feature>
<evidence type="ECO:0000313" key="4">
    <source>
        <dbReference type="Proteomes" id="UP000054097"/>
    </source>
</evidence>
<feature type="region of interest" description="Disordered" evidence="1">
    <location>
        <begin position="720"/>
        <end position="740"/>
    </location>
</feature>
<dbReference type="SUPFAM" id="SSF52047">
    <property type="entry name" value="RNI-like"/>
    <property type="match status" value="1"/>
</dbReference>
<gene>
    <name evidence="3" type="ORF">M408DRAFT_321631</name>
</gene>
<keyword evidence="2" id="KW-1133">Transmembrane helix</keyword>
<accession>A0A0C2W929</accession>
<reference evidence="4" key="2">
    <citation type="submission" date="2015-01" db="EMBL/GenBank/DDBJ databases">
        <title>Evolutionary Origins and Diversification of the Mycorrhizal Mutualists.</title>
        <authorList>
            <consortium name="DOE Joint Genome Institute"/>
            <consortium name="Mycorrhizal Genomics Consortium"/>
            <person name="Kohler A."/>
            <person name="Kuo A."/>
            <person name="Nagy L.G."/>
            <person name="Floudas D."/>
            <person name="Copeland A."/>
            <person name="Barry K.W."/>
            <person name="Cichocki N."/>
            <person name="Veneault-Fourrey C."/>
            <person name="LaButti K."/>
            <person name="Lindquist E.A."/>
            <person name="Lipzen A."/>
            <person name="Lundell T."/>
            <person name="Morin E."/>
            <person name="Murat C."/>
            <person name="Riley R."/>
            <person name="Ohm R."/>
            <person name="Sun H."/>
            <person name="Tunlid A."/>
            <person name="Henrissat B."/>
            <person name="Grigoriev I.V."/>
            <person name="Hibbett D.S."/>
            <person name="Martin F."/>
        </authorList>
    </citation>
    <scope>NUCLEOTIDE SEQUENCE [LARGE SCALE GENOMIC DNA]</scope>
    <source>
        <strain evidence="4">MAFF 305830</strain>
    </source>
</reference>
<evidence type="ECO:0000313" key="3">
    <source>
        <dbReference type="EMBL" id="KIM22953.1"/>
    </source>
</evidence>
<evidence type="ECO:0000256" key="1">
    <source>
        <dbReference type="SAM" id="MobiDB-lite"/>
    </source>
</evidence>
<feature type="transmembrane region" description="Helical" evidence="2">
    <location>
        <begin position="778"/>
        <end position="799"/>
    </location>
</feature>
<dbReference type="AlphaFoldDB" id="A0A0C2W929"/>
<protein>
    <submittedName>
        <fullName evidence="3">Uncharacterized protein</fullName>
    </submittedName>
</protein>
<dbReference type="Proteomes" id="UP000054097">
    <property type="component" value="Unassembled WGS sequence"/>
</dbReference>
<organism evidence="3 4">
    <name type="scientific">Serendipita vermifera MAFF 305830</name>
    <dbReference type="NCBI Taxonomy" id="933852"/>
    <lineage>
        <taxon>Eukaryota</taxon>
        <taxon>Fungi</taxon>
        <taxon>Dikarya</taxon>
        <taxon>Basidiomycota</taxon>
        <taxon>Agaricomycotina</taxon>
        <taxon>Agaricomycetes</taxon>
        <taxon>Sebacinales</taxon>
        <taxon>Serendipitaceae</taxon>
        <taxon>Serendipita</taxon>
    </lineage>
</organism>
<feature type="transmembrane region" description="Helical" evidence="2">
    <location>
        <begin position="544"/>
        <end position="563"/>
    </location>
</feature>
<keyword evidence="4" id="KW-1185">Reference proteome</keyword>
<feature type="region of interest" description="Disordered" evidence="1">
    <location>
        <begin position="900"/>
        <end position="926"/>
    </location>
</feature>
<name>A0A0C2W929_SERVB</name>
<keyword evidence="2" id="KW-0812">Transmembrane</keyword>
<feature type="transmembrane region" description="Helical" evidence="2">
    <location>
        <begin position="515"/>
        <end position="538"/>
    </location>
</feature>
<proteinExistence type="predicted"/>
<feature type="transmembrane region" description="Helical" evidence="2">
    <location>
        <begin position="624"/>
        <end position="647"/>
    </location>
</feature>
<dbReference type="EMBL" id="KN824345">
    <property type="protein sequence ID" value="KIM22953.1"/>
    <property type="molecule type" value="Genomic_DNA"/>
</dbReference>
<keyword evidence="2" id="KW-0472">Membrane</keyword>